<evidence type="ECO:0000313" key="1">
    <source>
        <dbReference type="EMBL" id="SHK33526.1"/>
    </source>
</evidence>
<organism evidence="1 2">
    <name type="scientific">Muricoccus roseus</name>
    <dbReference type="NCBI Taxonomy" id="198092"/>
    <lineage>
        <taxon>Bacteria</taxon>
        <taxon>Pseudomonadati</taxon>
        <taxon>Pseudomonadota</taxon>
        <taxon>Alphaproteobacteria</taxon>
        <taxon>Acetobacterales</taxon>
        <taxon>Roseomonadaceae</taxon>
        <taxon>Muricoccus</taxon>
    </lineage>
</organism>
<reference evidence="1 2" key="1">
    <citation type="submission" date="2016-11" db="EMBL/GenBank/DDBJ databases">
        <authorList>
            <person name="Jaros S."/>
            <person name="Januszkiewicz K."/>
            <person name="Wedrychowicz H."/>
        </authorList>
    </citation>
    <scope>NUCLEOTIDE SEQUENCE [LARGE SCALE GENOMIC DNA]</scope>
    <source>
        <strain evidence="1 2">DSM 14916</strain>
    </source>
</reference>
<dbReference type="STRING" id="198092.SAMN02745194_04724"/>
<dbReference type="Pfam" id="PF04214">
    <property type="entry name" value="DUF411"/>
    <property type="match status" value="1"/>
</dbReference>
<name>A0A1M6RM60_9PROT</name>
<proteinExistence type="predicted"/>
<accession>A0A1M6RM60</accession>
<dbReference type="EMBL" id="FQZF01000044">
    <property type="protein sequence ID" value="SHK33526.1"/>
    <property type="molecule type" value="Genomic_DNA"/>
</dbReference>
<gene>
    <name evidence="1" type="ORF">SAMN02745194_04724</name>
</gene>
<evidence type="ECO:0000313" key="2">
    <source>
        <dbReference type="Proteomes" id="UP000184387"/>
    </source>
</evidence>
<dbReference type="AlphaFoldDB" id="A0A1M6RM60"/>
<protein>
    <submittedName>
        <fullName evidence="1">Uncharacterized conserved protein</fullName>
    </submittedName>
</protein>
<dbReference type="InterPro" id="IPR007332">
    <property type="entry name" value="DUF411"/>
</dbReference>
<sequence>MTTSLFRRASLSAAASARLRVQANTPTQVTLRKSPQCNCEDYAAHLRRNGFAVGVRLTGALATMSRAAGTREEVDGCHIAAAEGCDAEGHVPAGAIRRLSAERPRMRATTPAGTPLGTAGTRREPFCIHAVAWDGSTSVHATI</sequence>
<keyword evidence="2" id="KW-1185">Reference proteome</keyword>
<dbReference type="RefSeq" id="WP_073139756.1">
    <property type="nucleotide sequence ID" value="NZ_FQZF01000044.1"/>
</dbReference>
<dbReference type="OrthoDB" id="14727at2"/>
<dbReference type="Proteomes" id="UP000184387">
    <property type="component" value="Unassembled WGS sequence"/>
</dbReference>